<dbReference type="PATRIC" id="fig|698759.3.peg.8132"/>
<dbReference type="AlphaFoldDB" id="L1KL68"/>
<feature type="compositionally biased region" description="Low complexity" evidence="1">
    <location>
        <begin position="58"/>
        <end position="75"/>
    </location>
</feature>
<dbReference type="InterPro" id="IPR008778">
    <property type="entry name" value="Pirin_C_dom"/>
</dbReference>
<gene>
    <name evidence="3" type="ORF">STRIP9103_09112</name>
</gene>
<dbReference type="PANTHER" id="PTHR13903">
    <property type="entry name" value="PIRIN-RELATED"/>
    <property type="match status" value="1"/>
</dbReference>
<keyword evidence="4" id="KW-1185">Reference proteome</keyword>
<organism evidence="3 4">
    <name type="scientific">Streptomyces ipomoeae 91-03</name>
    <dbReference type="NCBI Taxonomy" id="698759"/>
    <lineage>
        <taxon>Bacteria</taxon>
        <taxon>Bacillati</taxon>
        <taxon>Actinomycetota</taxon>
        <taxon>Actinomycetes</taxon>
        <taxon>Kitasatosporales</taxon>
        <taxon>Streptomycetaceae</taxon>
        <taxon>Streptomyces</taxon>
    </lineage>
</organism>
<proteinExistence type="predicted"/>
<dbReference type="OrthoDB" id="321327at2"/>
<dbReference type="Gene3D" id="2.60.120.10">
    <property type="entry name" value="Jelly Rolls"/>
    <property type="match status" value="2"/>
</dbReference>
<accession>L1KL68</accession>
<reference evidence="3 4" key="1">
    <citation type="submission" date="2012-11" db="EMBL/GenBank/DDBJ databases">
        <authorList>
            <person name="Huguet-Tapia J.C."/>
            <person name="Durkin A.S."/>
            <person name="Pettis G.S."/>
            <person name="Badger J.H."/>
        </authorList>
    </citation>
    <scope>NUCLEOTIDE SEQUENCE [LARGE SCALE GENOMIC DNA]</scope>
    <source>
        <strain evidence="3 4">91-03</strain>
    </source>
</reference>
<dbReference type="SUPFAM" id="SSF51182">
    <property type="entry name" value="RmlC-like cupins"/>
    <property type="match status" value="1"/>
</dbReference>
<sequence length="167" mass="18115">MECGSPLVTVVAADTVTRDWFPPQRSRGRSVGGRERSPGQWPGHRGRLAAPRPRLSVTSTAPTRTTRAPTGPGSPHLAPKLELFVPGGLPIREPDFQYGPFVMNTREEVQQAFEDYQAGRLGVTSRPTPPGVTNRRCAETHECVEISEESDNVVSGERPAPGGRHPS</sequence>
<dbReference type="Proteomes" id="UP000010411">
    <property type="component" value="Unassembled WGS sequence"/>
</dbReference>
<dbReference type="Pfam" id="PF05726">
    <property type="entry name" value="Pirin_C"/>
    <property type="match status" value="1"/>
</dbReference>
<feature type="region of interest" description="Disordered" evidence="1">
    <location>
        <begin position="143"/>
        <end position="167"/>
    </location>
</feature>
<dbReference type="InterPro" id="IPR014710">
    <property type="entry name" value="RmlC-like_jellyroll"/>
</dbReference>
<evidence type="ECO:0000256" key="1">
    <source>
        <dbReference type="SAM" id="MobiDB-lite"/>
    </source>
</evidence>
<dbReference type="PANTHER" id="PTHR13903:SF8">
    <property type="entry name" value="PIRIN"/>
    <property type="match status" value="1"/>
</dbReference>
<evidence type="ECO:0000313" key="4">
    <source>
        <dbReference type="Proteomes" id="UP000010411"/>
    </source>
</evidence>
<feature type="domain" description="Pirin C-terminal" evidence="2">
    <location>
        <begin position="81"/>
        <end position="121"/>
    </location>
</feature>
<name>L1KL68_9ACTN</name>
<feature type="region of interest" description="Disordered" evidence="1">
    <location>
        <begin position="18"/>
        <end position="79"/>
    </location>
</feature>
<dbReference type="InterPro" id="IPR011051">
    <property type="entry name" value="RmlC_Cupin_sf"/>
</dbReference>
<protein>
    <recommendedName>
        <fullName evidence="2">Pirin C-terminal domain-containing protein</fullName>
    </recommendedName>
</protein>
<evidence type="ECO:0000259" key="2">
    <source>
        <dbReference type="Pfam" id="PF05726"/>
    </source>
</evidence>
<evidence type="ECO:0000313" key="3">
    <source>
        <dbReference type="EMBL" id="EKX61138.1"/>
    </source>
</evidence>
<dbReference type="InterPro" id="IPR012093">
    <property type="entry name" value="Pirin"/>
</dbReference>
<dbReference type="EMBL" id="AEJC01000617">
    <property type="protein sequence ID" value="EKX61138.1"/>
    <property type="molecule type" value="Genomic_DNA"/>
</dbReference>
<comment type="caution">
    <text evidence="3">The sequence shown here is derived from an EMBL/GenBank/DDBJ whole genome shotgun (WGS) entry which is preliminary data.</text>
</comment>